<name>A0ABQ5IBS2_9ASTR</name>
<dbReference type="PROSITE" id="PS50102">
    <property type="entry name" value="RRM"/>
    <property type="match status" value="1"/>
</dbReference>
<dbReference type="Pfam" id="PF00076">
    <property type="entry name" value="RRM_1"/>
    <property type="match status" value="1"/>
</dbReference>
<dbReference type="EMBL" id="BQNB010020594">
    <property type="protein sequence ID" value="GJT97591.1"/>
    <property type="molecule type" value="Genomic_DNA"/>
</dbReference>
<keyword evidence="4" id="KW-0695">RNA-directed DNA polymerase</keyword>
<dbReference type="PANTHER" id="PTHR33710">
    <property type="entry name" value="BNAC02G09200D PROTEIN"/>
    <property type="match status" value="1"/>
</dbReference>
<dbReference type="SUPFAM" id="SSF54928">
    <property type="entry name" value="RNA-binding domain, RBD"/>
    <property type="match status" value="1"/>
</dbReference>
<keyword evidence="4" id="KW-0808">Transferase</keyword>
<evidence type="ECO:0000313" key="4">
    <source>
        <dbReference type="EMBL" id="GJT97591.1"/>
    </source>
</evidence>
<feature type="domain" description="RRM" evidence="3">
    <location>
        <begin position="21"/>
        <end position="96"/>
    </location>
</feature>
<proteinExistence type="predicted"/>
<feature type="compositionally biased region" description="Basic and acidic residues" evidence="2">
    <location>
        <begin position="295"/>
        <end position="311"/>
    </location>
</feature>
<evidence type="ECO:0000256" key="2">
    <source>
        <dbReference type="SAM" id="MobiDB-lite"/>
    </source>
</evidence>
<reference evidence="4" key="1">
    <citation type="journal article" date="2022" name="Int. J. Mol. Sci.">
        <title>Draft Genome of Tanacetum Coccineum: Genomic Comparison of Closely Related Tanacetum-Family Plants.</title>
        <authorList>
            <person name="Yamashiro T."/>
            <person name="Shiraishi A."/>
            <person name="Nakayama K."/>
            <person name="Satake H."/>
        </authorList>
    </citation>
    <scope>NUCLEOTIDE SEQUENCE</scope>
</reference>
<sequence>MGIKNHSSSLSKEDQTQKISKSVFVTNFPEHFTARDLWNVCLAYGNVVDVFIPCKRSKAGKKFTFVRFIRVDTLDRLIENLSTIWIRRLRLHANVVRFQREPKTNDVQPKINDSQPNKSFVGSAKNMGVKNTSFASVLNTGRGNPNKVIDSSPAIVLDDECLMERGLWVLLDMDTIESKEKVFKHVGVGSWFSMLQPASDSFVYDERITWISIEGFPIKAMTHNTYAKIVSSWGEIIDVEDSENTTISIKRLCVKVKSHVIINDTIKVIVKGKIYWIRIKELEPWSPNFLEEQDDRSQSDDDSVGDKKENNSENFVNDFELDNEKELDHVPETSFTHENDMNNDAGVLDKNKDKVVSDNTNPQFPPGFTPNVGSTPDVGKVNVEEVNSARNSQHEEDLNGNNEDVASDFNGIKGVSSIKSGGSLLDVMDELIKVGHAMGYNMDECMKNIEAIIGSQGDRLELNTKHRVSFVAIQETKMENIDLFSIKALWGNFAFDYAFSPFVGYSGGILCAWDLNFFHKDNSTVSYSFVAIRGTWIPLATKILIISVYAPQDLNDKRMLWEFLGHMIDTWDGEYVLLGDFNEVRSSLVDLPLEGYSFTWSHKSASKMSKLDRFLISEGLLTSFPSLSALCLDRHLSDHQPILMRELNVDYGPTPFRLFHSWFYKKVFDKMVEDS</sequence>
<evidence type="ECO:0000313" key="5">
    <source>
        <dbReference type="Proteomes" id="UP001151760"/>
    </source>
</evidence>
<reference evidence="4" key="2">
    <citation type="submission" date="2022-01" db="EMBL/GenBank/DDBJ databases">
        <authorList>
            <person name="Yamashiro T."/>
            <person name="Shiraishi A."/>
            <person name="Satake H."/>
            <person name="Nakayama K."/>
        </authorList>
    </citation>
    <scope>NUCLEOTIDE SEQUENCE</scope>
</reference>
<dbReference type="Gene3D" id="3.30.70.330">
    <property type="match status" value="1"/>
</dbReference>
<organism evidence="4 5">
    <name type="scientific">Tanacetum coccineum</name>
    <dbReference type="NCBI Taxonomy" id="301880"/>
    <lineage>
        <taxon>Eukaryota</taxon>
        <taxon>Viridiplantae</taxon>
        <taxon>Streptophyta</taxon>
        <taxon>Embryophyta</taxon>
        <taxon>Tracheophyta</taxon>
        <taxon>Spermatophyta</taxon>
        <taxon>Magnoliopsida</taxon>
        <taxon>eudicotyledons</taxon>
        <taxon>Gunneridae</taxon>
        <taxon>Pentapetalae</taxon>
        <taxon>asterids</taxon>
        <taxon>campanulids</taxon>
        <taxon>Asterales</taxon>
        <taxon>Asteraceae</taxon>
        <taxon>Asteroideae</taxon>
        <taxon>Anthemideae</taxon>
        <taxon>Anthemidinae</taxon>
        <taxon>Tanacetum</taxon>
    </lineage>
</organism>
<dbReference type="Pfam" id="PF03372">
    <property type="entry name" value="Exo_endo_phos"/>
    <property type="match status" value="1"/>
</dbReference>
<dbReference type="SMART" id="SM00360">
    <property type="entry name" value="RRM"/>
    <property type="match status" value="1"/>
</dbReference>
<keyword evidence="5" id="KW-1185">Reference proteome</keyword>
<dbReference type="SUPFAM" id="SSF56219">
    <property type="entry name" value="DNase I-like"/>
    <property type="match status" value="1"/>
</dbReference>
<evidence type="ECO:0000256" key="1">
    <source>
        <dbReference type="PROSITE-ProRule" id="PRU00176"/>
    </source>
</evidence>
<dbReference type="InterPro" id="IPR005135">
    <property type="entry name" value="Endo/exonuclease/phosphatase"/>
</dbReference>
<dbReference type="PANTHER" id="PTHR33710:SF64">
    <property type="entry name" value="ENDONUCLEASE_EXONUCLEASE_PHOSPHATASE DOMAIN-CONTAINING PROTEIN"/>
    <property type="match status" value="1"/>
</dbReference>
<dbReference type="CDD" id="cd00590">
    <property type="entry name" value="RRM_SF"/>
    <property type="match status" value="1"/>
</dbReference>
<dbReference type="InterPro" id="IPR012677">
    <property type="entry name" value="Nucleotide-bd_a/b_plait_sf"/>
</dbReference>
<feature type="region of interest" description="Disordered" evidence="2">
    <location>
        <begin position="290"/>
        <end position="323"/>
    </location>
</feature>
<feature type="region of interest" description="Disordered" evidence="2">
    <location>
        <begin position="353"/>
        <end position="376"/>
    </location>
</feature>
<dbReference type="GO" id="GO:0003964">
    <property type="term" value="F:RNA-directed DNA polymerase activity"/>
    <property type="evidence" value="ECO:0007669"/>
    <property type="project" value="UniProtKB-KW"/>
</dbReference>
<evidence type="ECO:0000259" key="3">
    <source>
        <dbReference type="PROSITE" id="PS50102"/>
    </source>
</evidence>
<dbReference type="InterPro" id="IPR000504">
    <property type="entry name" value="RRM_dom"/>
</dbReference>
<accession>A0ABQ5IBS2</accession>
<gene>
    <name evidence="4" type="ORF">Tco_1093109</name>
</gene>
<dbReference type="Gene3D" id="3.60.10.10">
    <property type="entry name" value="Endonuclease/exonuclease/phosphatase"/>
    <property type="match status" value="1"/>
</dbReference>
<keyword evidence="4" id="KW-0548">Nucleotidyltransferase</keyword>
<keyword evidence="1" id="KW-0694">RNA-binding</keyword>
<dbReference type="Proteomes" id="UP001151760">
    <property type="component" value="Unassembled WGS sequence"/>
</dbReference>
<comment type="caution">
    <text evidence="4">The sequence shown here is derived from an EMBL/GenBank/DDBJ whole genome shotgun (WGS) entry which is preliminary data.</text>
</comment>
<dbReference type="InterPro" id="IPR036691">
    <property type="entry name" value="Endo/exonu/phosph_ase_sf"/>
</dbReference>
<protein>
    <submittedName>
        <fullName evidence="4">RNA-directed DNA polymerase, eukaryota</fullName>
    </submittedName>
</protein>
<dbReference type="InterPro" id="IPR035979">
    <property type="entry name" value="RBD_domain_sf"/>
</dbReference>